<dbReference type="AlphaFoldDB" id="A0A444U849"/>
<comment type="caution">
    <text evidence="2">The sequence shown here is derived from an EMBL/GenBank/DDBJ whole genome shotgun (WGS) entry which is preliminary data.</text>
</comment>
<dbReference type="InterPro" id="IPR013594">
    <property type="entry name" value="Dynein_heavy_tail"/>
</dbReference>
<dbReference type="InterPro" id="IPR026983">
    <property type="entry name" value="DHC"/>
</dbReference>
<name>A0A444U849_ACIRT</name>
<proteinExistence type="predicted"/>
<dbReference type="PANTHER" id="PTHR46532:SF11">
    <property type="entry name" value="DYNEIN AXONEMAL HEAVY CHAIN 12"/>
    <property type="match status" value="1"/>
</dbReference>
<dbReference type="Pfam" id="PF08385">
    <property type="entry name" value="DHC_N1"/>
    <property type="match status" value="1"/>
</dbReference>
<evidence type="ECO:0000259" key="1">
    <source>
        <dbReference type="Pfam" id="PF08385"/>
    </source>
</evidence>
<accession>A0A444U849</accession>
<keyword evidence="3" id="KW-1185">Reference proteome</keyword>
<dbReference type="PANTHER" id="PTHR46532">
    <property type="entry name" value="MALE FERTILITY FACTOR KL5"/>
    <property type="match status" value="1"/>
</dbReference>
<dbReference type="GO" id="GO:0005858">
    <property type="term" value="C:axonemal dynein complex"/>
    <property type="evidence" value="ECO:0007669"/>
    <property type="project" value="TreeGrafter"/>
</dbReference>
<dbReference type="GO" id="GO:0045505">
    <property type="term" value="F:dynein intermediate chain binding"/>
    <property type="evidence" value="ECO:0007669"/>
    <property type="project" value="InterPro"/>
</dbReference>
<dbReference type="Proteomes" id="UP000289886">
    <property type="component" value="Unassembled WGS sequence"/>
</dbReference>
<dbReference type="GO" id="GO:0007018">
    <property type="term" value="P:microtubule-based movement"/>
    <property type="evidence" value="ECO:0007669"/>
    <property type="project" value="InterPro"/>
</dbReference>
<sequence length="263" mass="29937">MRLFLAILSESNLKGQCLFFVRCKNDIAITLKNIHEETYFSMLDASEGLLTGTRNILANIFFPAVCATENWGALNLSKHGEKEKQNFKDGIRRYIAFLDGTRVSIEGAVKLKKTTLIDLSKLQSFEDLMTAASDVDMIDQLEEVLMMWYKQIEQVLTESDQMRKEADASGPLTELDHWKRMSAKFNSIIEHIKGHDCKTVIHALNISRSKTLKAWRELDARITDSANEAKDNVKFLYTLEKVCQPLYNCDPISHGCPLKLKNA</sequence>
<organism evidence="2 3">
    <name type="scientific">Acipenser ruthenus</name>
    <name type="common">Sterlet sturgeon</name>
    <dbReference type="NCBI Taxonomy" id="7906"/>
    <lineage>
        <taxon>Eukaryota</taxon>
        <taxon>Metazoa</taxon>
        <taxon>Chordata</taxon>
        <taxon>Craniata</taxon>
        <taxon>Vertebrata</taxon>
        <taxon>Euteleostomi</taxon>
        <taxon>Actinopterygii</taxon>
        <taxon>Chondrostei</taxon>
        <taxon>Acipenseriformes</taxon>
        <taxon>Acipenseridae</taxon>
        <taxon>Acipenser</taxon>
    </lineage>
</organism>
<protein>
    <recommendedName>
        <fullName evidence="1">Dynein heavy chain tail domain-containing protein</fullName>
    </recommendedName>
</protein>
<evidence type="ECO:0000313" key="2">
    <source>
        <dbReference type="EMBL" id="RXM31249.1"/>
    </source>
</evidence>
<dbReference type="GO" id="GO:0051959">
    <property type="term" value="F:dynein light intermediate chain binding"/>
    <property type="evidence" value="ECO:0007669"/>
    <property type="project" value="InterPro"/>
</dbReference>
<gene>
    <name evidence="2" type="ORF">EOD39_7197</name>
</gene>
<reference evidence="2 3" key="1">
    <citation type="submission" date="2019-01" db="EMBL/GenBank/DDBJ databases">
        <title>Draft Genome and Complete Hox-Cluster Characterization of the Sterlet Sturgeon (Acipenser ruthenus).</title>
        <authorList>
            <person name="Wei Q."/>
        </authorList>
    </citation>
    <scope>NUCLEOTIDE SEQUENCE [LARGE SCALE GENOMIC DNA]</scope>
    <source>
        <strain evidence="2">WHYD16114868_AA</strain>
        <tissue evidence="2">Blood</tissue>
    </source>
</reference>
<feature type="domain" description="Dynein heavy chain tail" evidence="1">
    <location>
        <begin position="138"/>
        <end position="251"/>
    </location>
</feature>
<dbReference type="EMBL" id="SCEB01215117">
    <property type="protein sequence ID" value="RXM31249.1"/>
    <property type="molecule type" value="Genomic_DNA"/>
</dbReference>
<evidence type="ECO:0000313" key="3">
    <source>
        <dbReference type="Proteomes" id="UP000289886"/>
    </source>
</evidence>